<gene>
    <name evidence="3" type="ORF">MNBD_ACTINO01-1149</name>
</gene>
<dbReference type="GO" id="GO:0005524">
    <property type="term" value="F:ATP binding"/>
    <property type="evidence" value="ECO:0007669"/>
    <property type="project" value="InterPro"/>
</dbReference>
<dbReference type="InterPro" id="IPR000719">
    <property type="entry name" value="Prot_kinase_dom"/>
</dbReference>
<keyword evidence="1" id="KW-1133">Transmembrane helix</keyword>
<dbReference type="AlphaFoldDB" id="A0A3B0T3F4"/>
<feature type="non-terminal residue" evidence="3">
    <location>
        <position position="1"/>
    </location>
</feature>
<dbReference type="GO" id="GO:0004672">
    <property type="term" value="F:protein kinase activity"/>
    <property type="evidence" value="ECO:0007669"/>
    <property type="project" value="InterPro"/>
</dbReference>
<protein>
    <recommendedName>
        <fullName evidence="2">Protein kinase domain-containing protein</fullName>
    </recommendedName>
</protein>
<dbReference type="Gene3D" id="1.10.510.10">
    <property type="entry name" value="Transferase(Phosphotransferase) domain 1"/>
    <property type="match status" value="1"/>
</dbReference>
<keyword evidence="1" id="KW-0812">Transmembrane</keyword>
<sequence length="401" mass="43755">VVRQRPMRTVMLFVAAIVAVVVTMWVYGWLPRGATYGSLDQIVAPFYAYVSGVVAGLTVANSALSHRQRRMAWTALWVGVLMRVAIVSGLPIDLAIALGIGWASGSLVRFAFGTPNHSPTGCQIVDSLRAVGLDPVRVKAAGVDARGSKPYFVELGNGERLFVKTLSKDERSADILFRMYRTLFLKNIGDEPAFSSLRRAVEHEALAAMVAASIGVRTPAIRAGRKIGDEDYSMLLAQDAIAGRSLDSVPRTEMTDDVLRAVWSEVTKMHARYLAHRDLRLANVFLDDRGDVWMIDFGFSEVSADQVLLDTDVAELVMSTALKVGAARAVAAATDVVGTDAVCRSARRMQPLALSGATRSGLKESEGLYDEVLDEVRESCGVDEIRFDRISRLSLSMSLWR</sequence>
<feature type="domain" description="Protein kinase" evidence="2">
    <location>
        <begin position="135"/>
        <end position="401"/>
    </location>
</feature>
<feature type="transmembrane region" description="Helical" evidence="1">
    <location>
        <begin position="12"/>
        <end position="30"/>
    </location>
</feature>
<organism evidence="3">
    <name type="scientific">hydrothermal vent metagenome</name>
    <dbReference type="NCBI Taxonomy" id="652676"/>
    <lineage>
        <taxon>unclassified sequences</taxon>
        <taxon>metagenomes</taxon>
        <taxon>ecological metagenomes</taxon>
    </lineage>
</organism>
<accession>A0A3B0T3F4</accession>
<evidence type="ECO:0000256" key="1">
    <source>
        <dbReference type="SAM" id="Phobius"/>
    </source>
</evidence>
<dbReference type="EMBL" id="UOEI01000554">
    <property type="protein sequence ID" value="VAW07857.1"/>
    <property type="molecule type" value="Genomic_DNA"/>
</dbReference>
<dbReference type="InterPro" id="IPR011009">
    <property type="entry name" value="Kinase-like_dom_sf"/>
</dbReference>
<feature type="transmembrane region" description="Helical" evidence="1">
    <location>
        <begin position="76"/>
        <end position="102"/>
    </location>
</feature>
<proteinExistence type="predicted"/>
<name>A0A3B0T3F4_9ZZZZ</name>
<reference evidence="3" key="1">
    <citation type="submission" date="2018-06" db="EMBL/GenBank/DDBJ databases">
        <authorList>
            <person name="Zhirakovskaya E."/>
        </authorList>
    </citation>
    <scope>NUCLEOTIDE SEQUENCE</scope>
</reference>
<evidence type="ECO:0000313" key="3">
    <source>
        <dbReference type="EMBL" id="VAW07857.1"/>
    </source>
</evidence>
<keyword evidence="1" id="KW-0472">Membrane</keyword>
<evidence type="ECO:0000259" key="2">
    <source>
        <dbReference type="PROSITE" id="PS50011"/>
    </source>
</evidence>
<dbReference type="Pfam" id="PF06293">
    <property type="entry name" value="Kdo"/>
    <property type="match status" value="1"/>
</dbReference>
<dbReference type="PROSITE" id="PS50011">
    <property type="entry name" value="PROTEIN_KINASE_DOM"/>
    <property type="match status" value="1"/>
</dbReference>
<feature type="transmembrane region" description="Helical" evidence="1">
    <location>
        <begin position="42"/>
        <end position="64"/>
    </location>
</feature>
<dbReference type="SUPFAM" id="SSF56112">
    <property type="entry name" value="Protein kinase-like (PK-like)"/>
    <property type="match status" value="1"/>
</dbReference>